<evidence type="ECO:0000256" key="4">
    <source>
        <dbReference type="ARBA" id="ARBA00022664"/>
    </source>
</evidence>
<comment type="similarity">
    <text evidence="2">Belongs to the DCP1 family.</text>
</comment>
<dbReference type="GeneID" id="36518095"/>
<accession>A0A2T0FP18</accession>
<comment type="subcellular location">
    <subcellularLocation>
        <location evidence="1">Cytoplasm</location>
    </subcellularLocation>
</comment>
<dbReference type="RefSeq" id="XP_024666672.1">
    <property type="nucleotide sequence ID" value="XM_024810904.1"/>
</dbReference>
<dbReference type="PANTHER" id="PTHR16290:SF0">
    <property type="entry name" value="DECAPPING PROTEIN 1, ISOFORM A"/>
    <property type="match status" value="1"/>
</dbReference>
<name>A0A2T0FP18_9ASCO</name>
<dbReference type="GO" id="GO:0000932">
    <property type="term" value="C:P-body"/>
    <property type="evidence" value="ECO:0007669"/>
    <property type="project" value="TreeGrafter"/>
</dbReference>
<dbReference type="GO" id="GO:0008047">
    <property type="term" value="F:enzyme activator activity"/>
    <property type="evidence" value="ECO:0007669"/>
    <property type="project" value="InterPro"/>
</dbReference>
<evidence type="ECO:0000256" key="1">
    <source>
        <dbReference type="ARBA" id="ARBA00004496"/>
    </source>
</evidence>
<reference evidence="5 6" key="1">
    <citation type="submission" date="2017-04" db="EMBL/GenBank/DDBJ databases">
        <title>Genome sequencing of [Candida] sorbophila.</title>
        <authorList>
            <person name="Ahn J.O."/>
        </authorList>
    </citation>
    <scope>NUCLEOTIDE SEQUENCE [LARGE SCALE GENOMIC DNA]</scope>
    <source>
        <strain evidence="5 6">DS02</strain>
    </source>
</reference>
<dbReference type="Proteomes" id="UP000238350">
    <property type="component" value="Unassembled WGS sequence"/>
</dbReference>
<dbReference type="InterPro" id="IPR010334">
    <property type="entry name" value="Dcp1"/>
</dbReference>
<keyword evidence="4" id="KW-0507">mRNA processing</keyword>
<dbReference type="GO" id="GO:0031087">
    <property type="term" value="P:deadenylation-independent decapping of nuclear-transcribed mRNA"/>
    <property type="evidence" value="ECO:0007669"/>
    <property type="project" value="TreeGrafter"/>
</dbReference>
<dbReference type="STRING" id="45607.A0A2T0FP18"/>
<dbReference type="EMBL" id="NDIQ01000022">
    <property type="protein sequence ID" value="PRT56727.1"/>
    <property type="molecule type" value="Genomic_DNA"/>
</dbReference>
<dbReference type="PANTHER" id="PTHR16290">
    <property type="entry name" value="TRANSCRIPTION FACTOR SMIF DECAPPING ENZYME DCP1"/>
    <property type="match status" value="1"/>
</dbReference>
<sequence length="145" mass="16610">MTKSKASTVESFNYSVVSRHDKQLSQIFFTSPICEVYEYDSAAGSWNKKDCKGTLFLYSRITHDEYPYAALVLNRQSNDDFKMGITPWALSDKTSIHKMEVELNDSLLVIHAGPEEIYGLWLFSEDDRRTCLSMIEWCLSKGSNS</sequence>
<evidence type="ECO:0000313" key="6">
    <source>
        <dbReference type="Proteomes" id="UP000238350"/>
    </source>
</evidence>
<dbReference type="OrthoDB" id="440673at2759"/>
<dbReference type="GO" id="GO:0006397">
    <property type="term" value="P:mRNA processing"/>
    <property type="evidence" value="ECO:0007669"/>
    <property type="project" value="UniProtKB-KW"/>
</dbReference>
<organism evidence="5 6">
    <name type="scientific">Wickerhamiella sorbophila</name>
    <dbReference type="NCBI Taxonomy" id="45607"/>
    <lineage>
        <taxon>Eukaryota</taxon>
        <taxon>Fungi</taxon>
        <taxon>Dikarya</taxon>
        <taxon>Ascomycota</taxon>
        <taxon>Saccharomycotina</taxon>
        <taxon>Dipodascomycetes</taxon>
        <taxon>Dipodascales</taxon>
        <taxon>Trichomonascaceae</taxon>
        <taxon>Wickerhamiella</taxon>
    </lineage>
</organism>
<protein>
    <submittedName>
        <fullName evidence="5">mRNA-decapping enzyme subunit 1</fullName>
    </submittedName>
</protein>
<dbReference type="GO" id="GO:0000290">
    <property type="term" value="P:deadenylation-dependent decapping of nuclear-transcribed mRNA"/>
    <property type="evidence" value="ECO:0007669"/>
    <property type="project" value="InterPro"/>
</dbReference>
<evidence type="ECO:0000256" key="2">
    <source>
        <dbReference type="ARBA" id="ARBA00008778"/>
    </source>
</evidence>
<dbReference type="Pfam" id="PF06058">
    <property type="entry name" value="DCP1"/>
    <property type="match status" value="1"/>
</dbReference>
<dbReference type="GO" id="GO:0003729">
    <property type="term" value="F:mRNA binding"/>
    <property type="evidence" value="ECO:0007669"/>
    <property type="project" value="TreeGrafter"/>
</dbReference>
<gene>
    <name evidence="5" type="ORF">B9G98_04347</name>
</gene>
<dbReference type="InterPro" id="IPR011993">
    <property type="entry name" value="PH-like_dom_sf"/>
</dbReference>
<evidence type="ECO:0000256" key="3">
    <source>
        <dbReference type="ARBA" id="ARBA00022490"/>
    </source>
</evidence>
<dbReference type="AlphaFoldDB" id="A0A2T0FP18"/>
<comment type="caution">
    <text evidence="5">The sequence shown here is derived from an EMBL/GenBank/DDBJ whole genome shotgun (WGS) entry which is preliminary data.</text>
</comment>
<evidence type="ECO:0000313" key="5">
    <source>
        <dbReference type="EMBL" id="PRT56727.1"/>
    </source>
</evidence>
<keyword evidence="3" id="KW-0963">Cytoplasm</keyword>
<proteinExistence type="inferred from homology"/>
<keyword evidence="6" id="KW-1185">Reference proteome</keyword>
<dbReference type="SUPFAM" id="SSF50729">
    <property type="entry name" value="PH domain-like"/>
    <property type="match status" value="1"/>
</dbReference>
<dbReference type="CDD" id="cd13182">
    <property type="entry name" value="EVH1-like_Dcp1"/>
    <property type="match status" value="1"/>
</dbReference>
<dbReference type="Gene3D" id="2.30.29.30">
    <property type="entry name" value="Pleckstrin-homology domain (PH domain)/Phosphotyrosine-binding domain (PTB)"/>
    <property type="match status" value="1"/>
</dbReference>